<dbReference type="PANTHER" id="PTHR45138">
    <property type="entry name" value="REGULATORY COMPONENTS OF SENSORY TRANSDUCTION SYSTEM"/>
    <property type="match status" value="1"/>
</dbReference>
<sequence length="307" mass="33415">MSNTNGMKILAIDDDSFTLAMIADMLGDLAHVDCANGGAQGLTAAAELKPDLILCDVVMPTVDGHAVCRQLRADEDTKHIPVVCVSGACAESDEIAALNAGASDFIRKPLSAALLRARVQAHLDRAAEVAHIWDLARRDGLTGIFNRRYFDERLEREWARHRRSGQPLAIGIVDLDRFKQFNDFYGHVKGDQCLVQVADLLRGCARRPDGFAARYGGEEFVYLLPGMSMDEADRFGAAVCGAIRNMAQPHESSEFHILTASIGMASVRPITGLAPSDIIRMADRALYQAKLAGRNQHMNSIATKPAN</sequence>
<reference evidence="7 8" key="1">
    <citation type="submission" date="2019-05" db="EMBL/GenBank/DDBJ databases">
        <title>Draft Genome Sequences of Six Type Strains of the Genus Massilia.</title>
        <authorList>
            <person name="Miess H."/>
            <person name="Frediansyhah A."/>
            <person name="Gross H."/>
        </authorList>
    </citation>
    <scope>NUCLEOTIDE SEQUENCE [LARGE SCALE GENOMIC DNA]</scope>
    <source>
        <strain evidence="7 8">DSMZ 26121</strain>
    </source>
</reference>
<dbReference type="EMBL" id="CP040017">
    <property type="protein sequence ID" value="QCP09168.1"/>
    <property type="molecule type" value="Genomic_DNA"/>
</dbReference>
<dbReference type="Proteomes" id="UP000584325">
    <property type="component" value="Unassembled WGS sequence"/>
</dbReference>
<evidence type="ECO:0000313" key="7">
    <source>
        <dbReference type="EMBL" id="QCP09168.1"/>
    </source>
</evidence>
<dbReference type="PANTHER" id="PTHR45138:SF9">
    <property type="entry name" value="DIGUANYLATE CYCLASE DGCM-RELATED"/>
    <property type="match status" value="1"/>
</dbReference>
<feature type="domain" description="Response regulatory" evidence="4">
    <location>
        <begin position="8"/>
        <end position="123"/>
    </location>
</feature>
<evidence type="ECO:0000256" key="3">
    <source>
        <dbReference type="PROSITE-ProRule" id="PRU00169"/>
    </source>
</evidence>
<dbReference type="Gene3D" id="3.40.50.2300">
    <property type="match status" value="1"/>
</dbReference>
<dbReference type="Pfam" id="PF00072">
    <property type="entry name" value="Response_reg"/>
    <property type="match status" value="1"/>
</dbReference>
<dbReference type="Gene3D" id="3.30.70.270">
    <property type="match status" value="1"/>
</dbReference>
<evidence type="ECO:0000259" key="5">
    <source>
        <dbReference type="PROSITE" id="PS50887"/>
    </source>
</evidence>
<comment type="catalytic activity">
    <reaction evidence="2">
        <text>2 GTP = 3',3'-c-di-GMP + 2 diphosphate</text>
        <dbReference type="Rhea" id="RHEA:24898"/>
        <dbReference type="ChEBI" id="CHEBI:33019"/>
        <dbReference type="ChEBI" id="CHEBI:37565"/>
        <dbReference type="ChEBI" id="CHEBI:58805"/>
        <dbReference type="EC" id="2.7.7.65"/>
    </reaction>
</comment>
<evidence type="ECO:0000256" key="2">
    <source>
        <dbReference type="ARBA" id="ARBA00034247"/>
    </source>
</evidence>
<dbReference type="InterPro" id="IPR000160">
    <property type="entry name" value="GGDEF_dom"/>
</dbReference>
<dbReference type="InterPro" id="IPR029787">
    <property type="entry name" value="Nucleotide_cyclase"/>
</dbReference>
<dbReference type="InterPro" id="IPR050469">
    <property type="entry name" value="Diguanylate_Cyclase"/>
</dbReference>
<organism evidence="6 9">
    <name type="scientific">Pseudoduganella umbonata</name>
    <dbReference type="NCBI Taxonomy" id="864828"/>
    <lineage>
        <taxon>Bacteria</taxon>
        <taxon>Pseudomonadati</taxon>
        <taxon>Pseudomonadota</taxon>
        <taxon>Betaproteobacteria</taxon>
        <taxon>Burkholderiales</taxon>
        <taxon>Oxalobacteraceae</taxon>
        <taxon>Telluria group</taxon>
        <taxon>Pseudoduganella</taxon>
    </lineage>
</organism>
<protein>
    <recommendedName>
        <fullName evidence="1">diguanylate cyclase</fullName>
        <ecNumber evidence="1">2.7.7.65</ecNumber>
    </recommendedName>
</protein>
<dbReference type="InterPro" id="IPR011006">
    <property type="entry name" value="CheY-like_superfamily"/>
</dbReference>
<dbReference type="SUPFAM" id="SSF55073">
    <property type="entry name" value="Nucleotide cyclase"/>
    <property type="match status" value="1"/>
</dbReference>
<dbReference type="GO" id="GO:0005886">
    <property type="term" value="C:plasma membrane"/>
    <property type="evidence" value="ECO:0007669"/>
    <property type="project" value="TreeGrafter"/>
</dbReference>
<dbReference type="AlphaFoldDB" id="A0A4P8HLL0"/>
<evidence type="ECO:0000313" key="9">
    <source>
        <dbReference type="Proteomes" id="UP000584325"/>
    </source>
</evidence>
<gene>
    <name evidence="7" type="ORF">FCL38_00980</name>
    <name evidence="6" type="ORF">FHS02_005754</name>
</gene>
<accession>A0A4P8HLL0</accession>
<dbReference type="OrthoDB" id="9813903at2"/>
<dbReference type="RefSeq" id="WP_137312057.1">
    <property type="nucleotide sequence ID" value="NZ_CP040017.1"/>
</dbReference>
<dbReference type="FunFam" id="3.30.70.270:FF:000001">
    <property type="entry name" value="Diguanylate cyclase domain protein"/>
    <property type="match status" value="1"/>
</dbReference>
<proteinExistence type="predicted"/>
<dbReference type="SMART" id="SM00448">
    <property type="entry name" value="REC"/>
    <property type="match status" value="1"/>
</dbReference>
<name>A0A4P8HLL0_9BURK</name>
<keyword evidence="8" id="KW-1185">Reference proteome</keyword>
<evidence type="ECO:0000313" key="8">
    <source>
        <dbReference type="Proteomes" id="UP000298763"/>
    </source>
</evidence>
<dbReference type="GO" id="GO:0043709">
    <property type="term" value="P:cell adhesion involved in single-species biofilm formation"/>
    <property type="evidence" value="ECO:0007669"/>
    <property type="project" value="TreeGrafter"/>
</dbReference>
<dbReference type="EMBL" id="JACHXS010000015">
    <property type="protein sequence ID" value="MBB3224884.1"/>
    <property type="molecule type" value="Genomic_DNA"/>
</dbReference>
<dbReference type="CDD" id="cd01949">
    <property type="entry name" value="GGDEF"/>
    <property type="match status" value="1"/>
</dbReference>
<dbReference type="NCBIfam" id="TIGR00254">
    <property type="entry name" value="GGDEF"/>
    <property type="match status" value="1"/>
</dbReference>
<feature type="modified residue" description="4-aspartylphosphate" evidence="3">
    <location>
        <position position="56"/>
    </location>
</feature>
<dbReference type="EC" id="2.7.7.65" evidence="1"/>
<dbReference type="PROSITE" id="PS50887">
    <property type="entry name" value="GGDEF"/>
    <property type="match status" value="1"/>
</dbReference>
<dbReference type="PROSITE" id="PS50110">
    <property type="entry name" value="RESPONSE_REGULATORY"/>
    <property type="match status" value="1"/>
</dbReference>
<dbReference type="GO" id="GO:0052621">
    <property type="term" value="F:diguanylate cyclase activity"/>
    <property type="evidence" value="ECO:0007669"/>
    <property type="project" value="UniProtKB-EC"/>
</dbReference>
<dbReference type="Pfam" id="PF00990">
    <property type="entry name" value="GGDEF"/>
    <property type="match status" value="1"/>
</dbReference>
<evidence type="ECO:0000313" key="6">
    <source>
        <dbReference type="EMBL" id="MBB3224884.1"/>
    </source>
</evidence>
<dbReference type="GO" id="GO:1902201">
    <property type="term" value="P:negative regulation of bacterial-type flagellum-dependent cell motility"/>
    <property type="evidence" value="ECO:0007669"/>
    <property type="project" value="TreeGrafter"/>
</dbReference>
<feature type="domain" description="GGDEF" evidence="5">
    <location>
        <begin position="166"/>
        <end position="302"/>
    </location>
</feature>
<dbReference type="SMART" id="SM00267">
    <property type="entry name" value="GGDEF"/>
    <property type="match status" value="1"/>
</dbReference>
<evidence type="ECO:0000256" key="1">
    <source>
        <dbReference type="ARBA" id="ARBA00012528"/>
    </source>
</evidence>
<reference evidence="6 9" key="2">
    <citation type="submission" date="2020-08" db="EMBL/GenBank/DDBJ databases">
        <title>Genomic Encyclopedia of Type Strains, Phase III (KMG-III): the genomes of soil and plant-associated and newly described type strains.</title>
        <authorList>
            <person name="Whitman W."/>
        </authorList>
    </citation>
    <scope>NUCLEOTIDE SEQUENCE [LARGE SCALE GENOMIC DNA]</scope>
    <source>
        <strain evidence="6 9">CECT 7753</strain>
    </source>
</reference>
<dbReference type="GO" id="GO:0000160">
    <property type="term" value="P:phosphorelay signal transduction system"/>
    <property type="evidence" value="ECO:0007669"/>
    <property type="project" value="InterPro"/>
</dbReference>
<evidence type="ECO:0000259" key="4">
    <source>
        <dbReference type="PROSITE" id="PS50110"/>
    </source>
</evidence>
<dbReference type="InterPro" id="IPR001789">
    <property type="entry name" value="Sig_transdc_resp-reg_receiver"/>
</dbReference>
<dbReference type="InterPro" id="IPR043128">
    <property type="entry name" value="Rev_trsase/Diguanyl_cyclase"/>
</dbReference>
<dbReference type="SUPFAM" id="SSF52172">
    <property type="entry name" value="CheY-like"/>
    <property type="match status" value="1"/>
</dbReference>
<dbReference type="Proteomes" id="UP000298763">
    <property type="component" value="Chromosome"/>
</dbReference>
<keyword evidence="3" id="KW-0597">Phosphoprotein</keyword>